<dbReference type="InterPro" id="IPR013155">
    <property type="entry name" value="M/V/L/I-tRNA-synth_anticd-bd"/>
</dbReference>
<dbReference type="CDD" id="cd07958">
    <property type="entry name" value="Anticodon_Ia_Leu_BEm"/>
    <property type="match status" value="1"/>
</dbReference>
<evidence type="ECO:0000259" key="12">
    <source>
        <dbReference type="Pfam" id="PF00561"/>
    </source>
</evidence>
<dbReference type="InterPro" id="IPR014729">
    <property type="entry name" value="Rossmann-like_a/b/a_fold"/>
</dbReference>
<comment type="subcellular location">
    <subcellularLocation>
        <location evidence="9">Cytoplasm</location>
    </subcellularLocation>
</comment>
<dbReference type="FunFam" id="3.40.50.620:FF:000003">
    <property type="entry name" value="Leucine--tRNA ligase"/>
    <property type="match status" value="1"/>
</dbReference>
<comment type="caution">
    <text evidence="9">Lacks conserved residue(s) required for the propagation of feature annotation.</text>
</comment>
<comment type="caution">
    <text evidence="16">The sequence shown here is derived from an EMBL/GenBank/DDBJ whole genome shotgun (WGS) entry which is preliminary data.</text>
</comment>
<feature type="domain" description="Aminoacyl-tRNA synthetase class Ia" evidence="11">
    <location>
        <begin position="718"/>
        <end position="841"/>
    </location>
</feature>
<dbReference type="SUPFAM" id="SSF50677">
    <property type="entry name" value="ValRS/IleRS/LeuRS editing domain"/>
    <property type="match status" value="1"/>
</dbReference>
<dbReference type="SUPFAM" id="SSF47323">
    <property type="entry name" value="Anticodon-binding domain of a subclass of class I aminoacyl-tRNA synthetases"/>
    <property type="match status" value="1"/>
</dbReference>
<dbReference type="Proteomes" id="UP000033867">
    <property type="component" value="Unassembled WGS sequence"/>
</dbReference>
<dbReference type="PRINTS" id="PR00985">
    <property type="entry name" value="TRNASYNTHLEU"/>
</dbReference>
<accession>A0A0G1BG30</accession>
<dbReference type="InterPro" id="IPR002300">
    <property type="entry name" value="aa-tRNA-synth_Ia"/>
</dbReference>
<dbReference type="Gene3D" id="1.10.730.10">
    <property type="entry name" value="Isoleucyl-tRNA Synthetase, Domain 1"/>
    <property type="match status" value="1"/>
</dbReference>
<keyword evidence="5 9" id="KW-0067">ATP-binding</keyword>
<evidence type="ECO:0000259" key="11">
    <source>
        <dbReference type="Pfam" id="PF00133"/>
    </source>
</evidence>
<dbReference type="PATRIC" id="fig|1619052.3.peg.265"/>
<dbReference type="GO" id="GO:0005829">
    <property type="term" value="C:cytosol"/>
    <property type="evidence" value="ECO:0007669"/>
    <property type="project" value="TreeGrafter"/>
</dbReference>
<dbReference type="EMBL" id="LCEK01000011">
    <property type="protein sequence ID" value="KKS72247.1"/>
    <property type="molecule type" value="Genomic_DNA"/>
</dbReference>
<dbReference type="GO" id="GO:0006429">
    <property type="term" value="P:leucyl-tRNA aminoacylation"/>
    <property type="evidence" value="ECO:0007669"/>
    <property type="project" value="UniProtKB-UniRule"/>
</dbReference>
<evidence type="ECO:0000259" key="14">
    <source>
        <dbReference type="Pfam" id="PF09334"/>
    </source>
</evidence>
<comment type="similarity">
    <text evidence="1 9 10">Belongs to the class-I aminoacyl-tRNA synthetase family.</text>
</comment>
<reference evidence="16 17" key="1">
    <citation type="journal article" date="2015" name="Nature">
        <title>rRNA introns, odd ribosomes, and small enigmatic genomes across a large radiation of phyla.</title>
        <authorList>
            <person name="Brown C.T."/>
            <person name="Hug L.A."/>
            <person name="Thomas B.C."/>
            <person name="Sharon I."/>
            <person name="Castelle C.J."/>
            <person name="Singh A."/>
            <person name="Wilkins M.J."/>
            <person name="Williams K.H."/>
            <person name="Banfield J.F."/>
        </authorList>
    </citation>
    <scope>NUCLEOTIDE SEQUENCE [LARGE SCALE GENOMIC DNA]</scope>
</reference>
<dbReference type="InterPro" id="IPR025709">
    <property type="entry name" value="Leu_tRNA-synth_edit"/>
</dbReference>
<dbReference type="Pfam" id="PF08264">
    <property type="entry name" value="Anticodon_1"/>
    <property type="match status" value="1"/>
</dbReference>
<dbReference type="GO" id="GO:0004823">
    <property type="term" value="F:leucine-tRNA ligase activity"/>
    <property type="evidence" value="ECO:0007669"/>
    <property type="project" value="UniProtKB-UniRule"/>
</dbReference>
<evidence type="ECO:0000256" key="1">
    <source>
        <dbReference type="ARBA" id="ARBA00005594"/>
    </source>
</evidence>
<dbReference type="GO" id="GO:0002161">
    <property type="term" value="F:aminoacyl-tRNA deacylase activity"/>
    <property type="evidence" value="ECO:0007669"/>
    <property type="project" value="InterPro"/>
</dbReference>
<dbReference type="InterPro" id="IPR015413">
    <property type="entry name" value="Methionyl/Leucyl_tRNA_Synth"/>
</dbReference>
<keyword evidence="7 9" id="KW-0030">Aminoacyl-tRNA synthetase</keyword>
<keyword evidence="3 9" id="KW-0436">Ligase</keyword>
<dbReference type="HAMAP" id="MF_00049_B">
    <property type="entry name" value="Leu_tRNA_synth_B"/>
    <property type="match status" value="1"/>
</dbReference>
<evidence type="ECO:0000256" key="5">
    <source>
        <dbReference type="ARBA" id="ARBA00022840"/>
    </source>
</evidence>
<evidence type="ECO:0000256" key="9">
    <source>
        <dbReference type="HAMAP-Rule" id="MF_00049"/>
    </source>
</evidence>
<dbReference type="InterPro" id="IPR009008">
    <property type="entry name" value="Val/Leu/Ile-tRNA-synth_edit"/>
</dbReference>
<evidence type="ECO:0000256" key="2">
    <source>
        <dbReference type="ARBA" id="ARBA00022490"/>
    </source>
</evidence>
<evidence type="ECO:0000256" key="3">
    <source>
        <dbReference type="ARBA" id="ARBA00022598"/>
    </source>
</evidence>
<evidence type="ECO:0000313" key="17">
    <source>
        <dbReference type="Proteomes" id="UP000033867"/>
    </source>
</evidence>
<evidence type="ECO:0000259" key="15">
    <source>
        <dbReference type="Pfam" id="PF13603"/>
    </source>
</evidence>
<organism evidence="16 17">
    <name type="scientific">Candidatus Magasanikbacteria bacterium GW2011_GWE2_42_7</name>
    <dbReference type="NCBI Taxonomy" id="1619052"/>
    <lineage>
        <taxon>Bacteria</taxon>
        <taxon>Candidatus Magasanikiibacteriota</taxon>
    </lineage>
</organism>
<feature type="binding site" evidence="9">
    <location>
        <position position="816"/>
    </location>
    <ligand>
        <name>ATP</name>
        <dbReference type="ChEBI" id="CHEBI:30616"/>
    </ligand>
</feature>
<dbReference type="Pfam" id="PF00133">
    <property type="entry name" value="tRNA-synt_1"/>
    <property type="match status" value="1"/>
</dbReference>
<feature type="domain" description="Methionyl/Leucyl tRNA synthetase" evidence="14">
    <location>
        <begin position="37"/>
        <end position="182"/>
    </location>
</feature>
<dbReference type="PANTHER" id="PTHR43740:SF2">
    <property type="entry name" value="LEUCINE--TRNA LIGASE, MITOCHONDRIAL"/>
    <property type="match status" value="1"/>
</dbReference>
<dbReference type="EC" id="6.1.1.4" evidence="9"/>
<keyword evidence="2 9" id="KW-0963">Cytoplasm</keyword>
<feature type="domain" description="Methionyl/Valyl/Leucyl/Isoleucyl-tRNA synthetase anticodon-binding" evidence="13">
    <location>
        <begin position="889"/>
        <end position="997"/>
    </location>
</feature>
<dbReference type="Gene3D" id="3.40.50.1820">
    <property type="entry name" value="alpha/beta hydrolase"/>
    <property type="match status" value="1"/>
</dbReference>
<evidence type="ECO:0000256" key="6">
    <source>
        <dbReference type="ARBA" id="ARBA00022917"/>
    </source>
</evidence>
<keyword evidence="6 9" id="KW-0648">Protein biosynthesis</keyword>
<dbReference type="Pfam" id="PF00561">
    <property type="entry name" value="Abhydrolase_1"/>
    <property type="match status" value="1"/>
</dbReference>
<dbReference type="InterPro" id="IPR029058">
    <property type="entry name" value="AB_hydrolase_fold"/>
</dbReference>
<sequence>MQKYDPKSIEAKWQSYWEENKTFSTPKDSAQENKFYVLPQLPYPSGSGLHVGHAEVYTACDIYARYQRMKGKTVLQVFGLDSFGLPAENYAIKTNVHPKQTIDETGANFVEQVKKLGVSVDWDRFVRSSDPEYYKFTQWFFLLMYERGLAYRKTQAVNWCDSCKTVLANAQVVDGHCERCDTVVVQKDMEQWYLKITDYAEKLLEGLDRIDWPEETKKRQRDWIGKSEGAEIEFKISNSKLTITVFTTRPDTLFGATYMVLAPEGQYVQELKGSIKNWNDVESYITETSKKTELERQTQKEKTGVELKGVKAVNPANGEEIPIWIADYVIATYGTGAIMAVPAHDERDFEFVDFVNSNPKYKTESVIKIRHVVEPDYEMLKENDVILKFVIRLNEGKTYIEDLITSLQYQYTDILKKNGQSLFTFVGKHGHAINSDFLNGLTTEDAKEKMIDWLEEHNIGKRKIQYKLRDWSVSRQRFWGAPLPMVVNEQLSISNKQYVFIHGYGGNAEANFFPWLKKQLEEKGHTVVALDLPNTDKPNVKEQAEFLKKQVTFDEHTVIIAHSLGGPVAFRILEALEIPISKLILADSVLRPEFNDGERLDVTASDSFVFDFEKIAANADAISIISDAKHVTIKKEHIDTLSSLLHARHVEVDLSERHLMVAEIPALLEEALMTGVKPVPFSDLPVLLPEDVDFKPTGQSPLTYSKTFQAGIEEMYGEGWKREVNTLDTFMCSSWYFFRYLDPHNEEAFASPEALKTWMPVDFYLGGPEHVNGHLLYSRFFTKVLFDAGYIDFDEPFKVHRHQGLILGPDGRKMSKRWGNVINPSDVVDVYGADTMRMYEMFMGPLEDDKPWDENGVKGIRRFLDKVWNLQEKVSFGTQSNMGSFHSHSFLHKTIKKVTEDLENLKFNTAIAEMMKLVNEFYKAEHNIGVESYRLLIKMLSPFAPHISEELWEKHGDTKDSFNNWPSYNTELMDELVMTLAIQINGKVRDTLTVATVSSEEHIKKMALASEKVKKWLDGNEPKKVIYVKGKIVNVVV</sequence>
<dbReference type="Pfam" id="PF09334">
    <property type="entry name" value="tRNA-synt_1g"/>
    <property type="match status" value="1"/>
</dbReference>
<feature type="domain" description="AB hydrolase-1" evidence="12">
    <location>
        <begin position="499"/>
        <end position="618"/>
    </location>
</feature>
<comment type="catalytic activity">
    <reaction evidence="8 9">
        <text>tRNA(Leu) + L-leucine + ATP = L-leucyl-tRNA(Leu) + AMP + diphosphate</text>
        <dbReference type="Rhea" id="RHEA:11688"/>
        <dbReference type="Rhea" id="RHEA-COMP:9613"/>
        <dbReference type="Rhea" id="RHEA-COMP:9622"/>
        <dbReference type="ChEBI" id="CHEBI:30616"/>
        <dbReference type="ChEBI" id="CHEBI:33019"/>
        <dbReference type="ChEBI" id="CHEBI:57427"/>
        <dbReference type="ChEBI" id="CHEBI:78442"/>
        <dbReference type="ChEBI" id="CHEBI:78494"/>
        <dbReference type="ChEBI" id="CHEBI:456215"/>
        <dbReference type="EC" id="6.1.1.4"/>
    </reaction>
</comment>
<proteinExistence type="inferred from homology"/>
<gene>
    <name evidence="9" type="primary">leuS</name>
    <name evidence="16" type="ORF">UV42_C0011G0005</name>
</gene>
<dbReference type="SUPFAM" id="SSF53474">
    <property type="entry name" value="alpha/beta-Hydrolases"/>
    <property type="match status" value="1"/>
</dbReference>
<dbReference type="InterPro" id="IPR009080">
    <property type="entry name" value="tRNAsynth_Ia_anticodon-bd"/>
</dbReference>
<evidence type="ECO:0000313" key="16">
    <source>
        <dbReference type="EMBL" id="KKS72247.1"/>
    </source>
</evidence>
<dbReference type="Pfam" id="PF13603">
    <property type="entry name" value="tRNA-synt_1_2"/>
    <property type="match status" value="1"/>
</dbReference>
<evidence type="ECO:0000256" key="7">
    <source>
        <dbReference type="ARBA" id="ARBA00023146"/>
    </source>
</evidence>
<dbReference type="Gene3D" id="3.90.740.10">
    <property type="entry name" value="Valyl/Leucyl/Isoleucyl-tRNA synthetase, editing domain"/>
    <property type="match status" value="1"/>
</dbReference>
<dbReference type="InterPro" id="IPR000073">
    <property type="entry name" value="AB_hydrolase_1"/>
</dbReference>
<protein>
    <recommendedName>
        <fullName evidence="9">Leucine--tRNA ligase</fullName>
        <ecNumber evidence="9">6.1.1.4</ecNumber>
    </recommendedName>
    <alternativeName>
        <fullName evidence="9">Leucyl-tRNA synthetase</fullName>
        <shortName evidence="9">LeuRS</shortName>
    </alternativeName>
</protein>
<dbReference type="SUPFAM" id="SSF52374">
    <property type="entry name" value="Nucleotidylyl transferase"/>
    <property type="match status" value="1"/>
</dbReference>
<dbReference type="Gene3D" id="3.40.50.620">
    <property type="entry name" value="HUPs"/>
    <property type="match status" value="2"/>
</dbReference>
<dbReference type="FunFam" id="3.10.20.590:FF:000001">
    <property type="entry name" value="Leucine--tRNA ligase"/>
    <property type="match status" value="1"/>
</dbReference>
<evidence type="ECO:0000259" key="13">
    <source>
        <dbReference type="Pfam" id="PF08264"/>
    </source>
</evidence>
<dbReference type="InterPro" id="IPR002302">
    <property type="entry name" value="Leu-tRNA-ligase"/>
</dbReference>
<dbReference type="AlphaFoldDB" id="A0A0G1BG30"/>
<evidence type="ECO:0000256" key="4">
    <source>
        <dbReference type="ARBA" id="ARBA00022741"/>
    </source>
</evidence>
<name>A0A0G1BG30_9BACT</name>
<dbReference type="FunFam" id="1.10.730.10:FF:000002">
    <property type="entry name" value="Leucine--tRNA ligase"/>
    <property type="match status" value="1"/>
</dbReference>
<keyword evidence="4 9" id="KW-0547">Nucleotide-binding</keyword>
<dbReference type="GO" id="GO:0005524">
    <property type="term" value="F:ATP binding"/>
    <property type="evidence" value="ECO:0007669"/>
    <property type="project" value="UniProtKB-UniRule"/>
</dbReference>
<dbReference type="NCBIfam" id="TIGR00396">
    <property type="entry name" value="leuS_bact"/>
    <property type="match status" value="1"/>
</dbReference>
<evidence type="ECO:0000256" key="10">
    <source>
        <dbReference type="RuleBase" id="RU363039"/>
    </source>
</evidence>
<feature type="domain" description="Leucyl-tRNA synthetase editing" evidence="15">
    <location>
        <begin position="221"/>
        <end position="375"/>
    </location>
</feature>
<evidence type="ECO:0000256" key="8">
    <source>
        <dbReference type="ARBA" id="ARBA00047469"/>
    </source>
</evidence>
<dbReference type="PANTHER" id="PTHR43740">
    <property type="entry name" value="LEUCYL-TRNA SYNTHETASE"/>
    <property type="match status" value="1"/>
</dbReference>